<dbReference type="Proteomes" id="UP000664169">
    <property type="component" value="Unassembled WGS sequence"/>
</dbReference>
<feature type="region of interest" description="Disordered" evidence="1">
    <location>
        <begin position="1"/>
        <end position="32"/>
    </location>
</feature>
<organism evidence="2 3">
    <name type="scientific">Gomphillus americanus</name>
    <dbReference type="NCBI Taxonomy" id="1940652"/>
    <lineage>
        <taxon>Eukaryota</taxon>
        <taxon>Fungi</taxon>
        <taxon>Dikarya</taxon>
        <taxon>Ascomycota</taxon>
        <taxon>Pezizomycotina</taxon>
        <taxon>Lecanoromycetes</taxon>
        <taxon>OSLEUM clade</taxon>
        <taxon>Ostropomycetidae</taxon>
        <taxon>Ostropales</taxon>
        <taxon>Graphidaceae</taxon>
        <taxon>Gomphilloideae</taxon>
        <taxon>Gomphillus</taxon>
    </lineage>
</organism>
<accession>A0A8H3FN46</accession>
<feature type="compositionally biased region" description="Basic and acidic residues" evidence="1">
    <location>
        <begin position="176"/>
        <end position="195"/>
    </location>
</feature>
<dbReference type="AlphaFoldDB" id="A0A8H3FN46"/>
<name>A0A8H3FN46_9LECA</name>
<feature type="region of interest" description="Disordered" evidence="1">
    <location>
        <begin position="243"/>
        <end position="406"/>
    </location>
</feature>
<feature type="compositionally biased region" description="Basic and acidic residues" evidence="1">
    <location>
        <begin position="268"/>
        <end position="277"/>
    </location>
</feature>
<gene>
    <name evidence="2" type="ORF">GOMPHAMPRED_003737</name>
</gene>
<evidence type="ECO:0000313" key="3">
    <source>
        <dbReference type="Proteomes" id="UP000664169"/>
    </source>
</evidence>
<protein>
    <submittedName>
        <fullName evidence="2">Uncharacterized protein</fullName>
    </submittedName>
</protein>
<feature type="region of interest" description="Disordered" evidence="1">
    <location>
        <begin position="109"/>
        <end position="217"/>
    </location>
</feature>
<dbReference type="EMBL" id="CAJPDQ010000022">
    <property type="protein sequence ID" value="CAF9924853.1"/>
    <property type="molecule type" value="Genomic_DNA"/>
</dbReference>
<feature type="compositionally biased region" description="Basic and acidic residues" evidence="1">
    <location>
        <begin position="347"/>
        <end position="363"/>
    </location>
</feature>
<evidence type="ECO:0000313" key="2">
    <source>
        <dbReference type="EMBL" id="CAF9924853.1"/>
    </source>
</evidence>
<feature type="compositionally biased region" description="Low complexity" evidence="1">
    <location>
        <begin position="7"/>
        <end position="16"/>
    </location>
</feature>
<comment type="caution">
    <text evidence="2">The sequence shown here is derived from an EMBL/GenBank/DDBJ whole genome shotgun (WGS) entry which is preliminary data.</text>
</comment>
<feature type="compositionally biased region" description="Polar residues" evidence="1">
    <location>
        <begin position="285"/>
        <end position="297"/>
    </location>
</feature>
<feature type="compositionally biased region" description="Polar residues" evidence="1">
    <location>
        <begin position="308"/>
        <end position="319"/>
    </location>
</feature>
<reference evidence="2" key="1">
    <citation type="submission" date="2021-03" db="EMBL/GenBank/DDBJ databases">
        <authorList>
            <person name="Tagirdzhanova G."/>
        </authorList>
    </citation>
    <scope>NUCLEOTIDE SEQUENCE</scope>
</reference>
<keyword evidence="3" id="KW-1185">Reference proteome</keyword>
<feature type="compositionally biased region" description="Basic and acidic residues" evidence="1">
    <location>
        <begin position="376"/>
        <end position="399"/>
    </location>
</feature>
<proteinExistence type="predicted"/>
<evidence type="ECO:0000256" key="1">
    <source>
        <dbReference type="SAM" id="MobiDB-lite"/>
    </source>
</evidence>
<sequence length="406" mass="44902">MDKEASSSRLRSPLSSIGNLSQPASDEQPLRDEVYNVPAPDLVENGKDSVPLEYVTGSRSPQIQTAQRVYLTPLSRITGGDNWEMDHARSRSMDIRSPVQLETIEEIPQRARSLRRTGHSQLQGPIKIVNPSPFVKQKPRESSLDPPESTPHSFEIPGNNTTGATQYPVPLPPSALRERLNDRPSPDQLLQERRNSSTSNGTLRGADNSRSSREIWRTPRSDKISNWGFSNDTTLVDSDHAISNDTTLVGSDPLASGFFDSDSSGLRESPELPRESLSESMSEPISEQQTHPGSSQLEEPISEEQTHSESSQLEGPTSEEQTHPDSSGLGDQISEEQNHPGLSSPEEPIREEQPHPESSRLEEPVGEEQNYLASGRSREPISQEQAHPDTQTHNEEIPRRGGWRGA</sequence>